<dbReference type="GO" id="GO:0055085">
    <property type="term" value="P:transmembrane transport"/>
    <property type="evidence" value="ECO:0007669"/>
    <property type="project" value="TreeGrafter"/>
</dbReference>
<dbReference type="PANTHER" id="PTHR21716">
    <property type="entry name" value="TRANSMEMBRANE PROTEIN"/>
    <property type="match status" value="1"/>
</dbReference>
<protein>
    <submittedName>
        <fullName evidence="7">AI-2E family transporter</fullName>
    </submittedName>
</protein>
<dbReference type="EMBL" id="CP021983">
    <property type="protein sequence ID" value="ASC73877.1"/>
    <property type="molecule type" value="Genomic_DNA"/>
</dbReference>
<dbReference type="PANTHER" id="PTHR21716:SF62">
    <property type="entry name" value="TRANSPORT PROTEIN YDBI-RELATED"/>
    <property type="match status" value="1"/>
</dbReference>
<feature type="transmembrane region" description="Helical" evidence="6">
    <location>
        <begin position="6"/>
        <end position="39"/>
    </location>
</feature>
<feature type="transmembrane region" description="Helical" evidence="6">
    <location>
        <begin position="241"/>
        <end position="260"/>
    </location>
</feature>
<evidence type="ECO:0000256" key="2">
    <source>
        <dbReference type="ARBA" id="ARBA00009773"/>
    </source>
</evidence>
<dbReference type="GO" id="GO:0016020">
    <property type="term" value="C:membrane"/>
    <property type="evidence" value="ECO:0007669"/>
    <property type="project" value="UniProtKB-SubCell"/>
</dbReference>
<comment type="subcellular location">
    <subcellularLocation>
        <location evidence="1">Membrane</location>
        <topology evidence="1">Multi-pass membrane protein</topology>
    </subcellularLocation>
</comment>
<dbReference type="AlphaFoldDB" id="A0A1Z3HUS2"/>
<proteinExistence type="inferred from homology"/>
<reference evidence="7 8" key="1">
    <citation type="journal article" date="2016" name="Biochim. Biophys. Acta">
        <title>Characterization of red-shifted phycobilisomes isolated from the chlorophyll f-containing cyanobacterium Halomicronema hongdechloris.</title>
        <authorList>
            <person name="Li Y."/>
            <person name="Lin Y."/>
            <person name="Garvey C.J."/>
            <person name="Birch D."/>
            <person name="Corkery R.W."/>
            <person name="Loughlin P.C."/>
            <person name="Scheer H."/>
            <person name="Willows R.D."/>
            <person name="Chen M."/>
        </authorList>
    </citation>
    <scope>NUCLEOTIDE SEQUENCE [LARGE SCALE GENOMIC DNA]</scope>
    <source>
        <strain evidence="7 8">C2206</strain>
    </source>
</reference>
<comment type="similarity">
    <text evidence="2">Belongs to the autoinducer-2 exporter (AI-2E) (TC 2.A.86) family.</text>
</comment>
<name>A0A1Z3HUS2_9CYAN</name>
<evidence type="ECO:0000313" key="8">
    <source>
        <dbReference type="Proteomes" id="UP000191901"/>
    </source>
</evidence>
<keyword evidence="3 6" id="KW-0812">Transmembrane</keyword>
<dbReference type="InterPro" id="IPR002549">
    <property type="entry name" value="AI-2E-like"/>
</dbReference>
<gene>
    <name evidence="7" type="ORF">XM38_048510</name>
</gene>
<feature type="transmembrane region" description="Helical" evidence="6">
    <location>
        <begin position="144"/>
        <end position="166"/>
    </location>
</feature>
<evidence type="ECO:0000256" key="6">
    <source>
        <dbReference type="SAM" id="Phobius"/>
    </source>
</evidence>
<evidence type="ECO:0000256" key="1">
    <source>
        <dbReference type="ARBA" id="ARBA00004141"/>
    </source>
</evidence>
<feature type="transmembrane region" description="Helical" evidence="6">
    <location>
        <begin position="211"/>
        <end position="235"/>
    </location>
</feature>
<sequence>MKLPDWISLVCLVIALIILWQFRQIVLLIFASMVIAIALNSLVRKLMRWFRWPRGRAVFVALGLTFLASLVFVGLVVPLFVTQFEELLELIPTGFDQIRDWLNLLAQNPPDWFPQQDVQVPDYADLIQQVGSIGSRVFGNFFNFFSSSVAILLQLLLVIALTLMFLTDPPAYRHLLLRLLPSWYRRRANDILAKCEVALLNWLGGVGFNSAFVAILSFTGLVLLGVPYAFAHAVLAGLFNFIPNIGPAISAVFPVIVALLQSPGKSVAVLVLYVLIQNLESYWFSPMMMQKQVSLLPAATLIAQIFFATFLGPLGLILALPMAVISKVWIEEAWIIDVLEQGKPEAAMAIDEAKEAADSHP</sequence>
<keyword evidence="5 6" id="KW-0472">Membrane</keyword>
<feature type="transmembrane region" description="Helical" evidence="6">
    <location>
        <begin position="59"/>
        <end position="81"/>
    </location>
</feature>
<dbReference type="STRING" id="1641165.XM38_18800"/>
<evidence type="ECO:0000313" key="7">
    <source>
        <dbReference type="EMBL" id="ASC73877.1"/>
    </source>
</evidence>
<evidence type="ECO:0000256" key="5">
    <source>
        <dbReference type="ARBA" id="ARBA00023136"/>
    </source>
</evidence>
<dbReference type="OrthoDB" id="506451at2"/>
<evidence type="ECO:0000256" key="4">
    <source>
        <dbReference type="ARBA" id="ARBA00022989"/>
    </source>
</evidence>
<keyword evidence="8" id="KW-1185">Reference proteome</keyword>
<dbReference type="Proteomes" id="UP000191901">
    <property type="component" value="Chromosome"/>
</dbReference>
<dbReference type="RefSeq" id="WP_080811682.1">
    <property type="nucleotide sequence ID" value="NZ_CP021983.2"/>
</dbReference>
<feature type="transmembrane region" description="Helical" evidence="6">
    <location>
        <begin position="296"/>
        <end position="320"/>
    </location>
</feature>
<evidence type="ECO:0000256" key="3">
    <source>
        <dbReference type="ARBA" id="ARBA00022692"/>
    </source>
</evidence>
<dbReference type="KEGG" id="hhg:XM38_048510"/>
<feature type="transmembrane region" description="Helical" evidence="6">
    <location>
        <begin position="267"/>
        <end position="284"/>
    </location>
</feature>
<dbReference type="Pfam" id="PF01594">
    <property type="entry name" value="AI-2E_transport"/>
    <property type="match status" value="1"/>
</dbReference>
<accession>A0A1Z3HUS2</accession>
<keyword evidence="4 6" id="KW-1133">Transmembrane helix</keyword>
<organism evidence="7 8">
    <name type="scientific">Halomicronema hongdechloris C2206</name>
    <dbReference type="NCBI Taxonomy" id="1641165"/>
    <lineage>
        <taxon>Bacteria</taxon>
        <taxon>Bacillati</taxon>
        <taxon>Cyanobacteriota</taxon>
        <taxon>Cyanophyceae</taxon>
        <taxon>Nodosilineales</taxon>
        <taxon>Nodosilineaceae</taxon>
        <taxon>Halomicronema</taxon>
    </lineage>
</organism>